<protein>
    <recommendedName>
        <fullName evidence="4">Secreted protein</fullName>
    </recommendedName>
</protein>
<evidence type="ECO:0000256" key="1">
    <source>
        <dbReference type="SAM" id="SignalP"/>
    </source>
</evidence>
<dbReference type="EMBL" id="AFRT01000311">
    <property type="protein sequence ID" value="ELU44432.1"/>
    <property type="molecule type" value="Genomic_DNA"/>
</dbReference>
<dbReference type="HOGENOM" id="CLU_1778718_0_0_1"/>
<accession>L8X5Q8</accession>
<feature type="chain" id="PRO_5003997447" description="Secreted protein" evidence="1">
    <location>
        <begin position="18"/>
        <end position="146"/>
    </location>
</feature>
<dbReference type="Proteomes" id="UP000011668">
    <property type="component" value="Unassembled WGS sequence"/>
</dbReference>
<reference evidence="2 3" key="1">
    <citation type="journal article" date="2013" name="Nat. Commun.">
        <title>The evolution and pathogenic mechanisms of the rice sheath blight pathogen.</title>
        <authorList>
            <person name="Zheng A."/>
            <person name="Lin R."/>
            <person name="Xu L."/>
            <person name="Qin P."/>
            <person name="Tang C."/>
            <person name="Ai P."/>
            <person name="Zhang D."/>
            <person name="Liu Y."/>
            <person name="Sun Z."/>
            <person name="Feng H."/>
            <person name="Wang Y."/>
            <person name="Chen Y."/>
            <person name="Liang X."/>
            <person name="Fu R."/>
            <person name="Li Q."/>
            <person name="Zhang J."/>
            <person name="Yu X."/>
            <person name="Xie Z."/>
            <person name="Ding L."/>
            <person name="Guan P."/>
            <person name="Tang J."/>
            <person name="Liang Y."/>
            <person name="Wang S."/>
            <person name="Deng Q."/>
            <person name="Li S."/>
            <person name="Zhu J."/>
            <person name="Wang L."/>
            <person name="Liu H."/>
            <person name="Li P."/>
        </authorList>
    </citation>
    <scope>NUCLEOTIDE SEQUENCE [LARGE SCALE GENOMIC DNA]</scope>
    <source>
        <strain evidence="3">AG-1 IA</strain>
    </source>
</reference>
<keyword evidence="3" id="KW-1185">Reference proteome</keyword>
<comment type="caution">
    <text evidence="2">The sequence shown here is derived from an EMBL/GenBank/DDBJ whole genome shotgun (WGS) entry which is preliminary data.</text>
</comment>
<dbReference type="AlphaFoldDB" id="L8X5Q8"/>
<keyword evidence="1" id="KW-0732">Signal</keyword>
<organism evidence="2 3">
    <name type="scientific">Thanatephorus cucumeris (strain AG1-IA)</name>
    <name type="common">Rice sheath blight fungus</name>
    <name type="synonym">Rhizoctonia solani</name>
    <dbReference type="NCBI Taxonomy" id="983506"/>
    <lineage>
        <taxon>Eukaryota</taxon>
        <taxon>Fungi</taxon>
        <taxon>Dikarya</taxon>
        <taxon>Basidiomycota</taxon>
        <taxon>Agaricomycotina</taxon>
        <taxon>Agaricomycetes</taxon>
        <taxon>Cantharellales</taxon>
        <taxon>Ceratobasidiaceae</taxon>
        <taxon>Rhizoctonia</taxon>
        <taxon>Rhizoctonia solani AG-1</taxon>
    </lineage>
</organism>
<feature type="signal peptide" evidence="1">
    <location>
        <begin position="1"/>
        <end position="17"/>
    </location>
</feature>
<evidence type="ECO:0008006" key="4">
    <source>
        <dbReference type="Google" id="ProtNLM"/>
    </source>
</evidence>
<proteinExistence type="predicted"/>
<sequence length="146" mass="16079">MCWLSLKLVILAWRLLASRDDSFSALGFLLGSHQNLGLGNLRPSAPFSGRPGSSIHPLERHMIEYGTHSATSLLGEGRINYLCRLFSQLPSAPRSYPLGGYLHDSSSSTPTLVSNLEIRSSIRVSLTIQAECFSCFSRTNRPTAFH</sequence>
<evidence type="ECO:0000313" key="2">
    <source>
        <dbReference type="EMBL" id="ELU44432.1"/>
    </source>
</evidence>
<name>L8X5Q8_THACA</name>
<evidence type="ECO:0000313" key="3">
    <source>
        <dbReference type="Proteomes" id="UP000011668"/>
    </source>
</evidence>
<gene>
    <name evidence="2" type="ORF">AG1IA_01545</name>
</gene>